<dbReference type="InterPro" id="IPR017452">
    <property type="entry name" value="GPCR_Rhodpsn_7TM"/>
</dbReference>
<sequence>LTLANYGNQTSVTKFILLGFGDLPELQILLFMLFLVIYFMTMAGNILIIVLIVADQHLHTPMYFFLGNLSCLEICYTSTILPRMLASLLTGDRTISVSGCIIQFNWFSSLAAVECALLAVMSYDRYLAICKPLHYAMQMNGSLCLQMASLSWISGFLASTVTTSLLAQFTFCGPNEINHFFCDFTPLIKLSCSDTSWMELVTFILSSIFTLPAFLLTVTSYISIIASILRIPSTMGRKKAFSTCSSHLIVVTIFYGTLIIVYLLPDINTLRSMTKVFSVFYTILTPLVNPLIYSLRNKEVKEALRQVVRKLGSFTAVQRIQANAFRSK</sequence>
<keyword evidence="6 14" id="KW-0552">Olfaction</keyword>
<dbReference type="PRINTS" id="PR00245">
    <property type="entry name" value="OLFACTORYR"/>
</dbReference>
<evidence type="ECO:0000313" key="16">
    <source>
        <dbReference type="Ensembl" id="ENSCPBP00000011161.1"/>
    </source>
</evidence>
<feature type="domain" description="G-protein coupled receptors family 1 profile" evidence="15">
    <location>
        <begin position="44"/>
        <end position="293"/>
    </location>
</feature>
<dbReference type="InterPro" id="IPR000276">
    <property type="entry name" value="GPCR_Rhodpsn"/>
</dbReference>
<keyword evidence="11" id="KW-0325">Glycoprotein</keyword>
<proteinExistence type="inferred from homology"/>
<evidence type="ECO:0000256" key="9">
    <source>
        <dbReference type="ARBA" id="ARBA00023136"/>
    </source>
</evidence>
<dbReference type="CDD" id="cd15911">
    <property type="entry name" value="7tmA_OR11A-like"/>
    <property type="match status" value="1"/>
</dbReference>
<evidence type="ECO:0000256" key="7">
    <source>
        <dbReference type="ARBA" id="ARBA00022989"/>
    </source>
</evidence>
<dbReference type="InterPro" id="IPR050516">
    <property type="entry name" value="Olfactory_GPCR"/>
</dbReference>
<keyword evidence="10 13" id="KW-0675">Receptor</keyword>
<feature type="transmembrane region" description="Helical" evidence="14">
    <location>
        <begin position="61"/>
        <end position="81"/>
    </location>
</feature>
<evidence type="ECO:0000256" key="4">
    <source>
        <dbReference type="ARBA" id="ARBA00022606"/>
    </source>
</evidence>
<dbReference type="GO" id="GO:0005886">
    <property type="term" value="C:plasma membrane"/>
    <property type="evidence" value="ECO:0007669"/>
    <property type="project" value="UniProtKB-SubCell"/>
</dbReference>
<dbReference type="OMA" id="CIETCYS"/>
<protein>
    <recommendedName>
        <fullName evidence="14">Olfactory receptor</fullName>
    </recommendedName>
</protein>
<keyword evidence="17" id="KW-1185">Reference proteome</keyword>
<feature type="transmembrane region" description="Helical" evidence="14">
    <location>
        <begin position="241"/>
        <end position="264"/>
    </location>
</feature>
<dbReference type="Proteomes" id="UP000694380">
    <property type="component" value="Unplaced"/>
</dbReference>
<dbReference type="GO" id="GO:0004984">
    <property type="term" value="F:olfactory receptor activity"/>
    <property type="evidence" value="ECO:0007669"/>
    <property type="project" value="InterPro"/>
</dbReference>
<keyword evidence="9 14" id="KW-0472">Membrane</keyword>
<keyword evidence="4 14" id="KW-0716">Sensory transduction</keyword>
<evidence type="ECO:0000256" key="6">
    <source>
        <dbReference type="ARBA" id="ARBA00022725"/>
    </source>
</evidence>
<feature type="transmembrane region" description="Helical" evidence="14">
    <location>
        <begin position="203"/>
        <end position="229"/>
    </location>
</feature>
<dbReference type="PANTHER" id="PTHR26452">
    <property type="entry name" value="OLFACTORY RECEPTOR"/>
    <property type="match status" value="1"/>
</dbReference>
<dbReference type="Pfam" id="PF13853">
    <property type="entry name" value="7tm_4"/>
    <property type="match status" value="1"/>
</dbReference>
<dbReference type="Gene3D" id="1.20.1070.10">
    <property type="entry name" value="Rhodopsin 7-helix transmembrane proteins"/>
    <property type="match status" value="1"/>
</dbReference>
<feature type="transmembrane region" description="Helical" evidence="14">
    <location>
        <begin position="143"/>
        <end position="167"/>
    </location>
</feature>
<evidence type="ECO:0000256" key="1">
    <source>
        <dbReference type="ARBA" id="ARBA00004651"/>
    </source>
</evidence>
<dbReference type="FunFam" id="1.10.1220.70:FF:000001">
    <property type="entry name" value="Olfactory receptor"/>
    <property type="match status" value="1"/>
</dbReference>
<feature type="transmembrane region" description="Helical" evidence="14">
    <location>
        <begin position="101"/>
        <end position="123"/>
    </location>
</feature>
<accession>A0A8C3FUH6</accession>
<feature type="transmembrane region" description="Helical" evidence="14">
    <location>
        <begin position="28"/>
        <end position="54"/>
    </location>
</feature>
<feature type="transmembrane region" description="Helical" evidence="14">
    <location>
        <begin position="276"/>
        <end position="295"/>
    </location>
</feature>
<evidence type="ECO:0000256" key="13">
    <source>
        <dbReference type="RuleBase" id="RU000688"/>
    </source>
</evidence>
<evidence type="ECO:0000256" key="8">
    <source>
        <dbReference type="ARBA" id="ARBA00023040"/>
    </source>
</evidence>
<reference evidence="16" key="2">
    <citation type="submission" date="2025-09" db="UniProtKB">
        <authorList>
            <consortium name="Ensembl"/>
        </authorList>
    </citation>
    <scope>IDENTIFICATION</scope>
</reference>
<evidence type="ECO:0000256" key="14">
    <source>
        <dbReference type="RuleBase" id="RU363047"/>
    </source>
</evidence>
<comment type="subcellular location">
    <subcellularLocation>
        <location evidence="1 14">Cell membrane</location>
        <topology evidence="1 14">Multi-pass membrane protein</topology>
    </subcellularLocation>
</comment>
<dbReference type="GeneTree" id="ENSGT01150000286948"/>
<organism evidence="16 17">
    <name type="scientific">Chrysemys picta bellii</name>
    <name type="common">Western painted turtle</name>
    <name type="synonym">Emys bellii</name>
    <dbReference type="NCBI Taxonomy" id="8478"/>
    <lineage>
        <taxon>Eukaryota</taxon>
        <taxon>Metazoa</taxon>
        <taxon>Chordata</taxon>
        <taxon>Craniata</taxon>
        <taxon>Vertebrata</taxon>
        <taxon>Euteleostomi</taxon>
        <taxon>Archelosauria</taxon>
        <taxon>Testudinata</taxon>
        <taxon>Testudines</taxon>
        <taxon>Cryptodira</taxon>
        <taxon>Durocryptodira</taxon>
        <taxon>Testudinoidea</taxon>
        <taxon>Emydidae</taxon>
        <taxon>Chrysemys</taxon>
    </lineage>
</organism>
<name>A0A8C3FUH6_CHRPI</name>
<evidence type="ECO:0000256" key="12">
    <source>
        <dbReference type="ARBA" id="ARBA00023224"/>
    </source>
</evidence>
<keyword evidence="12 13" id="KW-0807">Transducer</keyword>
<keyword evidence="8 13" id="KW-0297">G-protein coupled receptor</keyword>
<evidence type="ECO:0000256" key="2">
    <source>
        <dbReference type="ARBA" id="ARBA00010663"/>
    </source>
</evidence>
<dbReference type="PRINTS" id="PR00237">
    <property type="entry name" value="GPCRRHODOPSN"/>
</dbReference>
<dbReference type="FunFam" id="1.20.1070.10:FF:000010">
    <property type="entry name" value="Olfactory receptor"/>
    <property type="match status" value="1"/>
</dbReference>
<comment type="similarity">
    <text evidence="2 13">Belongs to the G-protein coupled receptor 1 family.</text>
</comment>
<dbReference type="PROSITE" id="PS50262">
    <property type="entry name" value="G_PROTEIN_RECEP_F1_2"/>
    <property type="match status" value="1"/>
</dbReference>
<dbReference type="PROSITE" id="PS00237">
    <property type="entry name" value="G_PROTEIN_RECEP_F1_1"/>
    <property type="match status" value="1"/>
</dbReference>
<dbReference type="GO" id="GO:0004930">
    <property type="term" value="F:G protein-coupled receptor activity"/>
    <property type="evidence" value="ECO:0007669"/>
    <property type="project" value="UniProtKB-KW"/>
</dbReference>
<keyword evidence="7 14" id="KW-1133">Transmembrane helix</keyword>
<reference evidence="16" key="1">
    <citation type="submission" date="2025-08" db="UniProtKB">
        <authorList>
            <consortium name="Ensembl"/>
        </authorList>
    </citation>
    <scope>IDENTIFICATION</scope>
</reference>
<dbReference type="Ensembl" id="ENSCPBT00000013391.1">
    <property type="protein sequence ID" value="ENSCPBP00000011161.1"/>
    <property type="gene ID" value="ENSCPBG00000008531.1"/>
</dbReference>
<evidence type="ECO:0000256" key="3">
    <source>
        <dbReference type="ARBA" id="ARBA00022475"/>
    </source>
</evidence>
<evidence type="ECO:0000256" key="5">
    <source>
        <dbReference type="ARBA" id="ARBA00022692"/>
    </source>
</evidence>
<evidence type="ECO:0000256" key="11">
    <source>
        <dbReference type="ARBA" id="ARBA00023180"/>
    </source>
</evidence>
<dbReference type="SUPFAM" id="SSF81321">
    <property type="entry name" value="Family A G protein-coupled receptor-like"/>
    <property type="match status" value="1"/>
</dbReference>
<keyword evidence="5 13" id="KW-0812">Transmembrane</keyword>
<evidence type="ECO:0000259" key="15">
    <source>
        <dbReference type="PROSITE" id="PS50262"/>
    </source>
</evidence>
<evidence type="ECO:0000313" key="17">
    <source>
        <dbReference type="Proteomes" id="UP000694380"/>
    </source>
</evidence>
<keyword evidence="3 14" id="KW-1003">Cell membrane</keyword>
<evidence type="ECO:0000256" key="10">
    <source>
        <dbReference type="ARBA" id="ARBA00023170"/>
    </source>
</evidence>
<dbReference type="AlphaFoldDB" id="A0A8C3FUH6"/>
<dbReference type="InterPro" id="IPR000725">
    <property type="entry name" value="Olfact_rcpt"/>
</dbReference>